<evidence type="ECO:0000256" key="4">
    <source>
        <dbReference type="ARBA" id="ARBA00023002"/>
    </source>
</evidence>
<evidence type="ECO:0000313" key="8">
    <source>
        <dbReference type="Proteomes" id="UP001470809"/>
    </source>
</evidence>
<evidence type="ECO:0000256" key="3">
    <source>
        <dbReference type="ARBA" id="ARBA00022827"/>
    </source>
</evidence>
<dbReference type="InterPro" id="IPR036188">
    <property type="entry name" value="FAD/NAD-bd_sf"/>
</dbReference>
<accession>A0AAN0M7R2</accession>
<dbReference type="Gene3D" id="3.50.50.60">
    <property type="entry name" value="FAD/NAD(P)-binding domain"/>
    <property type="match status" value="1"/>
</dbReference>
<organism evidence="7 8">
    <name type="scientific">Yoonia rhodophyticola</name>
    <dbReference type="NCBI Taxonomy" id="3137370"/>
    <lineage>
        <taxon>Bacteria</taxon>
        <taxon>Pseudomonadati</taxon>
        <taxon>Pseudomonadota</taxon>
        <taxon>Alphaproteobacteria</taxon>
        <taxon>Rhodobacterales</taxon>
        <taxon>Paracoccaceae</taxon>
        <taxon>Yoonia</taxon>
    </lineage>
</organism>
<dbReference type="Pfam" id="PF01494">
    <property type="entry name" value="FAD_binding_3"/>
    <property type="match status" value="1"/>
</dbReference>
<proteinExistence type="predicted"/>
<keyword evidence="3" id="KW-0274">FAD</keyword>
<dbReference type="Proteomes" id="UP001470809">
    <property type="component" value="Chromosome"/>
</dbReference>
<evidence type="ECO:0000256" key="2">
    <source>
        <dbReference type="ARBA" id="ARBA00022630"/>
    </source>
</evidence>
<dbReference type="AlphaFoldDB" id="A0AAN0M7R2"/>
<keyword evidence="8" id="KW-1185">Reference proteome</keyword>
<protein>
    <submittedName>
        <fullName evidence="7">FAD-dependent monooxygenase</fullName>
    </submittedName>
</protein>
<dbReference type="GO" id="GO:0071949">
    <property type="term" value="F:FAD binding"/>
    <property type="evidence" value="ECO:0007669"/>
    <property type="project" value="InterPro"/>
</dbReference>
<dbReference type="SUPFAM" id="SSF51905">
    <property type="entry name" value="FAD/NAD(P)-binding domain"/>
    <property type="match status" value="1"/>
</dbReference>
<dbReference type="PANTHER" id="PTHR13789">
    <property type="entry name" value="MONOOXYGENASE"/>
    <property type="match status" value="1"/>
</dbReference>
<comment type="cofactor">
    <cofactor evidence="1">
        <name>FAD</name>
        <dbReference type="ChEBI" id="CHEBI:57692"/>
    </cofactor>
</comment>
<evidence type="ECO:0000256" key="1">
    <source>
        <dbReference type="ARBA" id="ARBA00001974"/>
    </source>
</evidence>
<dbReference type="PANTHER" id="PTHR13789:SF318">
    <property type="entry name" value="GERANYLGERANYL DIPHOSPHATE REDUCTASE"/>
    <property type="match status" value="1"/>
</dbReference>
<sequence length="119" mass="12054">MNAAKRSIATTDHNNNAGRKIAVIGGGLGGLTAALAFARQGAEVSVYEQAAALTEVGAGIQITPNGARALDALGLADALSAKGLRAQAVMPMDGLSGATIARFDLTAQVPAYRFFTAPR</sequence>
<keyword evidence="2" id="KW-0285">Flavoprotein</keyword>
<gene>
    <name evidence="7" type="ORF">AABB31_13945</name>
</gene>
<evidence type="ECO:0000259" key="6">
    <source>
        <dbReference type="Pfam" id="PF01494"/>
    </source>
</evidence>
<evidence type="ECO:0000256" key="5">
    <source>
        <dbReference type="ARBA" id="ARBA00023033"/>
    </source>
</evidence>
<reference evidence="8" key="2">
    <citation type="submission" date="2024-08" db="EMBL/GenBank/DDBJ databases">
        <title>Phylogenomic analyses of a clade within the roseobacter group suggest taxonomic reassignments of species of the genera Aestuariivita, Citreicella, Loktanella, Nautella, Pelagibaca, Ruegeria, Thalassobius, Thiobacimonas and Tropicibacter, and the proposal o.</title>
        <authorList>
            <person name="Jeon C.O."/>
        </authorList>
    </citation>
    <scope>NUCLEOTIDE SEQUENCE [LARGE SCALE GENOMIC DNA]</scope>
    <source>
        <strain evidence="8">SS1-5</strain>
    </source>
</reference>
<dbReference type="GO" id="GO:0004497">
    <property type="term" value="F:monooxygenase activity"/>
    <property type="evidence" value="ECO:0007669"/>
    <property type="project" value="UniProtKB-KW"/>
</dbReference>
<dbReference type="InterPro" id="IPR002938">
    <property type="entry name" value="FAD-bd"/>
</dbReference>
<dbReference type="InterPro" id="IPR050493">
    <property type="entry name" value="FAD-dep_Monooxygenase_BioMet"/>
</dbReference>
<keyword evidence="5 7" id="KW-0503">Monooxygenase</keyword>
<feature type="domain" description="FAD-binding" evidence="6">
    <location>
        <begin position="21"/>
        <end position="88"/>
    </location>
</feature>
<evidence type="ECO:0000313" key="7">
    <source>
        <dbReference type="EMBL" id="WZU66175.1"/>
    </source>
</evidence>
<keyword evidence="4" id="KW-0560">Oxidoreductase</keyword>
<name>A0AAN0M7R2_9RHOB</name>
<dbReference type="EMBL" id="CP151767">
    <property type="protein sequence ID" value="WZU66175.1"/>
    <property type="molecule type" value="Genomic_DNA"/>
</dbReference>
<reference evidence="7 8" key="1">
    <citation type="submission" date="2024-04" db="EMBL/GenBank/DDBJ databases">
        <title>Phylogenomic analyses of a clade within the roseobacter group suggest taxonomic reassignments of species of the genera Aestuariivita, Citreicella, Loktanella, Nautella, Pelagibaca, Ruegeria, Thalassobius, Thiobacimonas and Tropicibacter, and the proposal o.</title>
        <authorList>
            <person name="Jeon C.O."/>
        </authorList>
    </citation>
    <scope>NUCLEOTIDE SEQUENCE [LARGE SCALE GENOMIC DNA]</scope>
    <source>
        <strain evidence="7 8">SS1-5</strain>
    </source>
</reference>